<keyword evidence="1" id="KW-0812">Transmembrane</keyword>
<feature type="transmembrane region" description="Helical" evidence="1">
    <location>
        <begin position="232"/>
        <end position="253"/>
    </location>
</feature>
<dbReference type="STRING" id="767817.Desgi_3459"/>
<feature type="transmembrane region" description="Helical" evidence="1">
    <location>
        <begin position="291"/>
        <end position="313"/>
    </location>
</feature>
<feature type="transmembrane region" description="Helical" evidence="1">
    <location>
        <begin position="119"/>
        <end position="146"/>
    </location>
</feature>
<evidence type="ECO:0000256" key="1">
    <source>
        <dbReference type="SAM" id="Phobius"/>
    </source>
</evidence>
<feature type="transmembrane region" description="Helical" evidence="1">
    <location>
        <begin position="499"/>
        <end position="519"/>
    </location>
</feature>
<sequence length="529" mass="56762">MTKFTGTLSLLRLAIRQDRFSLPVWIILPCLAFWGQVSFALAMPDWQVFLGELSSNPMTTAILGPIVPLTLEGAIMLRSMVQGALVLMIAAPLVVIRHTRSEEASSRAEFYLSRPVGKYAPFMAALILSMGGSLIAGLLVTILLLISGFAVAGSIVAGLTLAFAGCFFAGLALIIAQIFTAPKSAWIAITVLVGSTYFTMIMNNLSGGFSGWLWLAPQSWFRGTVPFGENAIWPFFVFALMCALTVFCAYAILKNRDIAGGLFAEPTGRTTAPSFLATPFALNLWQNKNMALAWSVGMAFLGLSVGAISPTIADQMSEMLASFASWGPAMAKLGNQEGLVALIIYMLGLMGGAILAVSMMIGLKSDESAGYTEMMLAKPISRERYMRSFIGMAFLYTAAVLVVLGLSTGIGWGAVTGDNLFLFKTLRMAITKIPSLWLIVGFAAFLYGMAPKIQTVLSLLLVGALIVLEMFWEVGLVPWEVLASTPFGIAHYSIPISELNILPLLIALILAVGLAWLGVRGFAKRNIGV</sequence>
<feature type="transmembrane region" description="Helical" evidence="1">
    <location>
        <begin position="339"/>
        <end position="363"/>
    </location>
</feature>
<feature type="transmembrane region" description="Helical" evidence="1">
    <location>
        <begin position="186"/>
        <end position="212"/>
    </location>
</feature>
<feature type="transmembrane region" description="Helical" evidence="1">
    <location>
        <begin position="20"/>
        <end position="43"/>
    </location>
</feature>
<reference evidence="2 3" key="1">
    <citation type="submission" date="2012-01" db="EMBL/GenBank/DDBJ databases">
        <title>Complete sequence of Desulfotomaculum gibsoniae DSM 7213.</title>
        <authorList>
            <consortium name="US DOE Joint Genome Institute"/>
            <person name="Lucas S."/>
            <person name="Han J."/>
            <person name="Lapidus A."/>
            <person name="Cheng J.-F."/>
            <person name="Goodwin L."/>
            <person name="Pitluck S."/>
            <person name="Peters L."/>
            <person name="Ovchinnikova G."/>
            <person name="Teshima H."/>
            <person name="Detter J.C."/>
            <person name="Han C."/>
            <person name="Tapia R."/>
            <person name="Land M."/>
            <person name="Hauser L."/>
            <person name="Kyrpides N."/>
            <person name="Ivanova N."/>
            <person name="Pagani I."/>
            <person name="Parshina S."/>
            <person name="Plugge C."/>
            <person name="Muyzer G."/>
            <person name="Kuever J."/>
            <person name="Ivanova A."/>
            <person name="Nazina T."/>
            <person name="Klenk H.-P."/>
            <person name="Brambilla E."/>
            <person name="Spring S."/>
            <person name="Stams A.F."/>
            <person name="Woyke T."/>
        </authorList>
    </citation>
    <scope>NUCLEOTIDE SEQUENCE [LARGE SCALE GENOMIC DNA]</scope>
    <source>
        <strain evidence="2 3">DSM 7213</strain>
    </source>
</reference>
<feature type="transmembrane region" description="Helical" evidence="1">
    <location>
        <begin position="384"/>
        <end position="406"/>
    </location>
</feature>
<feature type="transmembrane region" description="Helical" evidence="1">
    <location>
        <begin position="426"/>
        <end position="447"/>
    </location>
</feature>
<gene>
    <name evidence="2" type="ORF">Desgi_3459</name>
</gene>
<evidence type="ECO:0000313" key="2">
    <source>
        <dbReference type="EMBL" id="AGL02795.1"/>
    </source>
</evidence>
<dbReference type="HOGENOM" id="CLU_036785_2_0_9"/>
<dbReference type="EMBL" id="CP003273">
    <property type="protein sequence ID" value="AGL02795.1"/>
    <property type="molecule type" value="Genomic_DNA"/>
</dbReference>
<keyword evidence="1" id="KW-1133">Transmembrane helix</keyword>
<feature type="transmembrane region" description="Helical" evidence="1">
    <location>
        <begin position="75"/>
        <end position="98"/>
    </location>
</feature>
<keyword evidence="3" id="KW-1185">Reference proteome</keyword>
<name>R4KQD8_9FIRM</name>
<dbReference type="KEGG" id="dgi:Desgi_3459"/>
<feature type="transmembrane region" description="Helical" evidence="1">
    <location>
        <begin position="459"/>
        <end position="479"/>
    </location>
</feature>
<feature type="transmembrane region" description="Helical" evidence="1">
    <location>
        <begin position="152"/>
        <end position="174"/>
    </location>
</feature>
<proteinExistence type="predicted"/>
<dbReference type="Proteomes" id="UP000013520">
    <property type="component" value="Chromosome"/>
</dbReference>
<keyword evidence="1" id="KW-0472">Membrane</keyword>
<evidence type="ECO:0000313" key="3">
    <source>
        <dbReference type="Proteomes" id="UP000013520"/>
    </source>
</evidence>
<dbReference type="eggNOG" id="COG3559">
    <property type="taxonomic scope" value="Bacteria"/>
</dbReference>
<organism evidence="2 3">
    <name type="scientific">Desulfoscipio gibsoniae DSM 7213</name>
    <dbReference type="NCBI Taxonomy" id="767817"/>
    <lineage>
        <taxon>Bacteria</taxon>
        <taxon>Bacillati</taxon>
        <taxon>Bacillota</taxon>
        <taxon>Clostridia</taxon>
        <taxon>Eubacteriales</taxon>
        <taxon>Desulfallaceae</taxon>
        <taxon>Desulfoscipio</taxon>
    </lineage>
</organism>
<accession>R4KQD8</accession>
<dbReference type="AlphaFoldDB" id="R4KQD8"/>
<protein>
    <submittedName>
        <fullName evidence="2">Putative exporter of polyketide antibiotics</fullName>
    </submittedName>
</protein>